<evidence type="ECO:0000313" key="1">
    <source>
        <dbReference type="EMBL" id="OIW26256.1"/>
    </source>
</evidence>
<feature type="non-terminal residue" evidence="1">
    <location>
        <position position="53"/>
    </location>
</feature>
<organism evidence="1 2">
    <name type="scientific">Coniochaeta ligniaria NRRL 30616</name>
    <dbReference type="NCBI Taxonomy" id="1408157"/>
    <lineage>
        <taxon>Eukaryota</taxon>
        <taxon>Fungi</taxon>
        <taxon>Dikarya</taxon>
        <taxon>Ascomycota</taxon>
        <taxon>Pezizomycotina</taxon>
        <taxon>Sordariomycetes</taxon>
        <taxon>Sordariomycetidae</taxon>
        <taxon>Coniochaetales</taxon>
        <taxon>Coniochaetaceae</taxon>
        <taxon>Coniochaeta</taxon>
    </lineage>
</organism>
<dbReference type="EMBL" id="KV875100">
    <property type="protein sequence ID" value="OIW26256.1"/>
    <property type="molecule type" value="Genomic_DNA"/>
</dbReference>
<sequence length="53" mass="5874">MRYLFNPEEEGIVTLVLEATLGAEQLSLEPTPKPEPQPISPCKCLFPCLLYGP</sequence>
<accession>A0A1J7J8Y3</accession>
<gene>
    <name evidence="1" type="ORF">CONLIGDRAFT_634561</name>
</gene>
<keyword evidence="2" id="KW-1185">Reference proteome</keyword>
<dbReference type="InParanoid" id="A0A1J7J8Y3"/>
<reference evidence="1 2" key="1">
    <citation type="submission" date="2016-10" db="EMBL/GenBank/DDBJ databases">
        <title>Draft genome sequence of Coniochaeta ligniaria NRRL30616, a lignocellulolytic fungus for bioabatement of inhibitors in plant biomass hydrolysates.</title>
        <authorList>
            <consortium name="DOE Joint Genome Institute"/>
            <person name="Jimenez D.J."/>
            <person name="Hector R.E."/>
            <person name="Riley R."/>
            <person name="Sun H."/>
            <person name="Grigoriev I.V."/>
            <person name="Van Elsas J.D."/>
            <person name="Nichols N.N."/>
        </authorList>
    </citation>
    <scope>NUCLEOTIDE SEQUENCE [LARGE SCALE GENOMIC DNA]</scope>
    <source>
        <strain evidence="1 2">NRRL 30616</strain>
    </source>
</reference>
<protein>
    <submittedName>
        <fullName evidence="1">Uncharacterized protein</fullName>
    </submittedName>
</protein>
<dbReference type="Proteomes" id="UP000182658">
    <property type="component" value="Unassembled WGS sequence"/>
</dbReference>
<dbReference type="AlphaFoldDB" id="A0A1J7J8Y3"/>
<name>A0A1J7J8Y3_9PEZI</name>
<evidence type="ECO:0000313" key="2">
    <source>
        <dbReference type="Proteomes" id="UP000182658"/>
    </source>
</evidence>
<proteinExistence type="predicted"/>